<reference evidence="4" key="1">
    <citation type="submission" date="2022-11" db="UniProtKB">
        <authorList>
            <consortium name="WormBaseParasite"/>
        </authorList>
    </citation>
    <scope>IDENTIFICATION</scope>
</reference>
<dbReference type="GO" id="GO:0008270">
    <property type="term" value="F:zinc ion binding"/>
    <property type="evidence" value="ECO:0007669"/>
    <property type="project" value="UniProtKB-KW"/>
</dbReference>
<dbReference type="Gene3D" id="3.30.160.60">
    <property type="entry name" value="Classic Zinc Finger"/>
    <property type="match status" value="1"/>
</dbReference>
<keyword evidence="1" id="KW-0479">Metal-binding</keyword>
<evidence type="ECO:0000256" key="1">
    <source>
        <dbReference type="PROSITE-ProRule" id="PRU00042"/>
    </source>
</evidence>
<dbReference type="PROSITE" id="PS50157">
    <property type="entry name" value="ZINC_FINGER_C2H2_2"/>
    <property type="match status" value="1"/>
</dbReference>
<dbReference type="Proteomes" id="UP000887565">
    <property type="component" value="Unplaced"/>
</dbReference>
<dbReference type="InterPro" id="IPR036236">
    <property type="entry name" value="Znf_C2H2_sf"/>
</dbReference>
<evidence type="ECO:0000313" key="3">
    <source>
        <dbReference type="Proteomes" id="UP000887565"/>
    </source>
</evidence>
<name>A0A915J900_ROMCU</name>
<keyword evidence="1" id="KW-0863">Zinc-finger</keyword>
<keyword evidence="1" id="KW-0862">Zinc</keyword>
<proteinExistence type="predicted"/>
<evidence type="ECO:0000313" key="4">
    <source>
        <dbReference type="WBParaSite" id="nRc.2.0.1.t22637-RA"/>
    </source>
</evidence>
<evidence type="ECO:0000259" key="2">
    <source>
        <dbReference type="PROSITE" id="PS50157"/>
    </source>
</evidence>
<dbReference type="InterPro" id="IPR013087">
    <property type="entry name" value="Znf_C2H2_type"/>
</dbReference>
<accession>A0A915J900</accession>
<dbReference type="WBParaSite" id="nRc.2.0.1.t22637-RA">
    <property type="protein sequence ID" value="nRc.2.0.1.t22637-RA"/>
    <property type="gene ID" value="nRc.2.0.1.g22637"/>
</dbReference>
<protein>
    <submittedName>
        <fullName evidence="4">C2H2-type domain-containing protein</fullName>
    </submittedName>
</protein>
<dbReference type="SUPFAM" id="SSF57667">
    <property type="entry name" value="beta-beta-alpha zinc fingers"/>
    <property type="match status" value="1"/>
</dbReference>
<dbReference type="PROSITE" id="PS00028">
    <property type="entry name" value="ZINC_FINGER_C2H2_1"/>
    <property type="match status" value="1"/>
</dbReference>
<dbReference type="AlphaFoldDB" id="A0A915J900"/>
<organism evidence="3 4">
    <name type="scientific">Romanomermis culicivorax</name>
    <name type="common">Nematode worm</name>
    <dbReference type="NCBI Taxonomy" id="13658"/>
    <lineage>
        <taxon>Eukaryota</taxon>
        <taxon>Metazoa</taxon>
        <taxon>Ecdysozoa</taxon>
        <taxon>Nematoda</taxon>
        <taxon>Enoplea</taxon>
        <taxon>Dorylaimia</taxon>
        <taxon>Mermithida</taxon>
        <taxon>Mermithoidea</taxon>
        <taxon>Mermithidae</taxon>
        <taxon>Romanomermis</taxon>
    </lineage>
</organism>
<sequence>MPCGAVGHMISSCYTYEPYVKIATKLIDQLWQSSQLNSTYVLKVILFLRLLKEAILLWACTLPYRPRNGDEPVHLPPVNHKQKRPDMLTLNTPDAIETGVSFLNPVWTYCNQYQTLLQRYAAMGTAAVSPQSDKKFPNGGKICVKSVTTKKDLAATVKTNLPLVKPTMTVNHSNNNNSIGNKSSPPRFQCSDCSRSYSTFSGLSKHKQFHCVLQQKKQFGCKFCEKQYSSLG</sequence>
<keyword evidence="3" id="KW-1185">Reference proteome</keyword>
<feature type="domain" description="C2H2-type" evidence="2">
    <location>
        <begin position="188"/>
        <end position="210"/>
    </location>
</feature>